<organism evidence="4 5">
    <name type="scientific">Auxenochlorella protothecoides</name>
    <name type="common">Green microalga</name>
    <name type="synonym">Chlorella protothecoides</name>
    <dbReference type="NCBI Taxonomy" id="3075"/>
    <lineage>
        <taxon>Eukaryota</taxon>
        <taxon>Viridiplantae</taxon>
        <taxon>Chlorophyta</taxon>
        <taxon>core chlorophytes</taxon>
        <taxon>Trebouxiophyceae</taxon>
        <taxon>Chlorellales</taxon>
        <taxon>Chlorellaceae</taxon>
        <taxon>Auxenochlorella</taxon>
    </lineage>
</organism>
<dbReference type="Pfam" id="PF21056">
    <property type="entry name" value="ZSWIM1-3_RNaseH-like"/>
    <property type="match status" value="1"/>
</dbReference>
<keyword evidence="1" id="KW-0862">Zinc</keyword>
<dbReference type="PROSITE" id="PS50966">
    <property type="entry name" value="ZF_SWIM"/>
    <property type="match status" value="1"/>
</dbReference>
<comment type="caution">
    <text evidence="4">The sequence shown here is derived from an EMBL/GenBank/DDBJ whole genome shotgun (WGS) entry which is preliminary data.</text>
</comment>
<evidence type="ECO:0000259" key="3">
    <source>
        <dbReference type="PROSITE" id="PS50966"/>
    </source>
</evidence>
<dbReference type="PANTHER" id="PTHR33977:SF1">
    <property type="entry name" value="ZINC ION BINDING PROTEIN"/>
    <property type="match status" value="1"/>
</dbReference>
<gene>
    <name evidence="4" type="ORF">APUTEX25_003364</name>
</gene>
<accession>A0A3M7KW22</accession>
<feature type="region of interest" description="Disordered" evidence="2">
    <location>
        <begin position="701"/>
        <end position="734"/>
    </location>
</feature>
<keyword evidence="1" id="KW-0479">Metal-binding</keyword>
<evidence type="ECO:0000313" key="5">
    <source>
        <dbReference type="Proteomes" id="UP000279271"/>
    </source>
</evidence>
<evidence type="ECO:0000256" key="2">
    <source>
        <dbReference type="SAM" id="MobiDB-lite"/>
    </source>
</evidence>
<sequence length="734" mass="82048">MLNSTAKVIPTSRVPDVILGEARAHATAFTGNKLGPTKKFIEQTQYRCVYGPRTTSDKGVGCKREGTCHPDRGDGLKQGCKAWFIVKVLRQEPSTVEVHFLDAPHTGRRVNPELDRHVEGCPWVSKRARQVVLDHLAKDPLTQTSSLVRLVQQDSLRQAGLPPGPRLVGVEANRLEMDYPDLFRDYHITAKDISLQLRIDAAPADYFGHLSEGGRRTLLCWQTPRQLEILLKYGHKRAVFLDSTHGTNENRFELFSLMVLDDHHVTHTVSVAIAAQSTHGLIHHWLAGVVERAGPAWRPSCVFTDQSRPQYMAIRDAWNDRVPIALCHWHLLHDWDRHHRLCTGIDYPELRRALVRVRDLCLPWDPALARRAAEEALARVWRSHFPGQAFVDYFEQKWKTAYPMETWVAGFRTYNTSGQSSICCCEGWNATLKRRLGATHSTATGRRVDYLLQVLEDLCAEAHTKLQLNLRGKRHNKARKLAVRGACREARGVPRDAVVRLADEPGDVWTVRSQTGDPDLGHRVDASQMHGCSCLASTRGAVCEHSIAVWMSIDPALTETSIIRHLGSHYGSCMGTLEHMWAHAAEAERRGPPPEGSGAQTTMRKREAKAEAACTTPRRTCSTPATTCLSPMTPSPQVPSLLDTPSSSCAQPCRDVVADFPAFRQRVQGLLDRAERLEGGPHWATLTRAYRELEERLLAGAHAPVGLPPPVRGKGSGSKRTKYSPHKHAKRRLL</sequence>
<dbReference type="Proteomes" id="UP000279271">
    <property type="component" value="Unassembled WGS sequence"/>
</dbReference>
<name>A0A3M7KW22_AUXPR</name>
<evidence type="ECO:0000313" key="4">
    <source>
        <dbReference type="EMBL" id="RMZ53542.1"/>
    </source>
</evidence>
<dbReference type="GO" id="GO:0008270">
    <property type="term" value="F:zinc ion binding"/>
    <property type="evidence" value="ECO:0007669"/>
    <property type="project" value="UniProtKB-KW"/>
</dbReference>
<feature type="domain" description="SWIM-type" evidence="3">
    <location>
        <begin position="522"/>
        <end position="554"/>
    </location>
</feature>
<dbReference type="EMBL" id="QOKY01000197">
    <property type="protein sequence ID" value="RMZ53542.1"/>
    <property type="molecule type" value="Genomic_DNA"/>
</dbReference>
<feature type="region of interest" description="Disordered" evidence="2">
    <location>
        <begin position="588"/>
        <end position="616"/>
    </location>
</feature>
<feature type="non-terminal residue" evidence="4">
    <location>
        <position position="1"/>
    </location>
</feature>
<feature type="non-terminal residue" evidence="4">
    <location>
        <position position="734"/>
    </location>
</feature>
<protein>
    <recommendedName>
        <fullName evidence="3">SWIM-type domain-containing protein</fullName>
    </recommendedName>
</protein>
<dbReference type="InterPro" id="IPR048324">
    <property type="entry name" value="ZSWIM1-3_RNaseH-like"/>
</dbReference>
<feature type="compositionally biased region" description="Basic residues" evidence="2">
    <location>
        <begin position="717"/>
        <end position="734"/>
    </location>
</feature>
<reference evidence="5" key="1">
    <citation type="journal article" date="2018" name="Algal Res.">
        <title>Characterization of plant carbon substrate utilization by Auxenochlorella protothecoides.</title>
        <authorList>
            <person name="Vogler B.W."/>
            <person name="Starkenburg S.R."/>
            <person name="Sudasinghe N."/>
            <person name="Schambach J.Y."/>
            <person name="Rollin J.A."/>
            <person name="Pattathil S."/>
            <person name="Barry A.N."/>
        </authorList>
    </citation>
    <scope>NUCLEOTIDE SEQUENCE [LARGE SCALE GENOMIC DNA]</scope>
    <source>
        <strain evidence="5">UTEX 25</strain>
    </source>
</reference>
<dbReference type="AlphaFoldDB" id="A0A3M7KW22"/>
<proteinExistence type="predicted"/>
<evidence type="ECO:0000256" key="1">
    <source>
        <dbReference type="PROSITE-ProRule" id="PRU00325"/>
    </source>
</evidence>
<dbReference type="InterPro" id="IPR007527">
    <property type="entry name" value="Znf_SWIM"/>
</dbReference>
<dbReference type="PANTHER" id="PTHR33977">
    <property type="entry name" value="ZINC ION BINDING PROTEIN"/>
    <property type="match status" value="1"/>
</dbReference>
<keyword evidence="1" id="KW-0863">Zinc-finger</keyword>